<feature type="compositionally biased region" description="Gly residues" evidence="1">
    <location>
        <begin position="1"/>
        <end position="11"/>
    </location>
</feature>
<dbReference type="AlphaFoldDB" id="A0AA88AS45"/>
<organism evidence="2 3">
    <name type="scientific">Ficus carica</name>
    <name type="common">Common fig</name>
    <dbReference type="NCBI Taxonomy" id="3494"/>
    <lineage>
        <taxon>Eukaryota</taxon>
        <taxon>Viridiplantae</taxon>
        <taxon>Streptophyta</taxon>
        <taxon>Embryophyta</taxon>
        <taxon>Tracheophyta</taxon>
        <taxon>Spermatophyta</taxon>
        <taxon>Magnoliopsida</taxon>
        <taxon>eudicotyledons</taxon>
        <taxon>Gunneridae</taxon>
        <taxon>Pentapetalae</taxon>
        <taxon>rosids</taxon>
        <taxon>fabids</taxon>
        <taxon>Rosales</taxon>
        <taxon>Moraceae</taxon>
        <taxon>Ficeae</taxon>
        <taxon>Ficus</taxon>
    </lineage>
</organism>
<name>A0AA88AS45_FICCA</name>
<feature type="compositionally biased region" description="Gly residues" evidence="1">
    <location>
        <begin position="34"/>
        <end position="43"/>
    </location>
</feature>
<sequence length="95" mass="9809">MRVPVGGWGEGSRGRVRGEKRWRERERREERWGAGRGGGGVCRQGGRQAWGVPGPGGGGQGVGWGVAGVESPASGWSPEWVVGGGKVVGDGEDLG</sequence>
<evidence type="ECO:0000256" key="1">
    <source>
        <dbReference type="SAM" id="MobiDB-lite"/>
    </source>
</evidence>
<evidence type="ECO:0000313" key="2">
    <source>
        <dbReference type="EMBL" id="GMN51793.1"/>
    </source>
</evidence>
<evidence type="ECO:0000313" key="3">
    <source>
        <dbReference type="Proteomes" id="UP001187192"/>
    </source>
</evidence>
<feature type="compositionally biased region" description="Basic and acidic residues" evidence="1">
    <location>
        <begin position="12"/>
        <end position="33"/>
    </location>
</feature>
<feature type="region of interest" description="Disordered" evidence="1">
    <location>
        <begin position="1"/>
        <end position="95"/>
    </location>
</feature>
<reference evidence="2" key="1">
    <citation type="submission" date="2023-07" db="EMBL/GenBank/DDBJ databases">
        <title>draft genome sequence of fig (Ficus carica).</title>
        <authorList>
            <person name="Takahashi T."/>
            <person name="Nishimura K."/>
        </authorList>
    </citation>
    <scope>NUCLEOTIDE SEQUENCE</scope>
</reference>
<accession>A0AA88AS45</accession>
<gene>
    <name evidence="2" type="ORF">TIFTF001_020941</name>
</gene>
<protein>
    <submittedName>
        <fullName evidence="2">Uncharacterized protein</fullName>
    </submittedName>
</protein>
<feature type="compositionally biased region" description="Gly residues" evidence="1">
    <location>
        <begin position="53"/>
        <end position="66"/>
    </location>
</feature>
<dbReference type="Proteomes" id="UP001187192">
    <property type="component" value="Unassembled WGS sequence"/>
</dbReference>
<proteinExistence type="predicted"/>
<keyword evidence="3" id="KW-1185">Reference proteome</keyword>
<dbReference type="EMBL" id="BTGU01000039">
    <property type="protein sequence ID" value="GMN51793.1"/>
    <property type="molecule type" value="Genomic_DNA"/>
</dbReference>
<comment type="caution">
    <text evidence="2">The sequence shown here is derived from an EMBL/GenBank/DDBJ whole genome shotgun (WGS) entry which is preliminary data.</text>
</comment>